<dbReference type="RefSeq" id="WP_378960390.1">
    <property type="nucleotide sequence ID" value="NZ_JBHRXC010000016.1"/>
</dbReference>
<name>A0ABV8NMH9_9SPHI</name>
<sequence>MKNSLIIALLCLFFLSCKKDIPEPDVVRFKVYSTKIKYANNNEPDVLFWYVWKANKGGYFYITSTSTVENFSPYNFSYCKELPSDIKNKSPFKNIVVWINQLNGDLYFDIMGKNSGSNTAE</sequence>
<dbReference type="Proteomes" id="UP001595792">
    <property type="component" value="Unassembled WGS sequence"/>
</dbReference>
<proteinExistence type="predicted"/>
<organism evidence="1 2">
    <name type="scientific">Pedobacter jamesrossensis</name>
    <dbReference type="NCBI Taxonomy" id="1908238"/>
    <lineage>
        <taxon>Bacteria</taxon>
        <taxon>Pseudomonadati</taxon>
        <taxon>Bacteroidota</taxon>
        <taxon>Sphingobacteriia</taxon>
        <taxon>Sphingobacteriales</taxon>
        <taxon>Sphingobacteriaceae</taxon>
        <taxon>Pedobacter</taxon>
    </lineage>
</organism>
<comment type="caution">
    <text evidence="1">The sequence shown here is derived from an EMBL/GenBank/DDBJ whole genome shotgun (WGS) entry which is preliminary data.</text>
</comment>
<dbReference type="EMBL" id="JBHSBY010000096">
    <property type="protein sequence ID" value="MFC4197035.1"/>
    <property type="molecule type" value="Genomic_DNA"/>
</dbReference>
<gene>
    <name evidence="1" type="ORF">ACFOUY_10025</name>
</gene>
<dbReference type="PROSITE" id="PS51257">
    <property type="entry name" value="PROKAR_LIPOPROTEIN"/>
    <property type="match status" value="1"/>
</dbReference>
<evidence type="ECO:0000313" key="1">
    <source>
        <dbReference type="EMBL" id="MFC4197035.1"/>
    </source>
</evidence>
<reference evidence="2" key="1">
    <citation type="journal article" date="2019" name="Int. J. Syst. Evol. Microbiol.">
        <title>The Global Catalogue of Microorganisms (GCM) 10K type strain sequencing project: providing services to taxonomists for standard genome sequencing and annotation.</title>
        <authorList>
            <consortium name="The Broad Institute Genomics Platform"/>
            <consortium name="The Broad Institute Genome Sequencing Center for Infectious Disease"/>
            <person name="Wu L."/>
            <person name="Ma J."/>
        </authorList>
    </citation>
    <scope>NUCLEOTIDE SEQUENCE [LARGE SCALE GENOMIC DNA]</scope>
    <source>
        <strain evidence="2">CCM 8689</strain>
    </source>
</reference>
<protein>
    <submittedName>
        <fullName evidence="1">Uncharacterized protein</fullName>
    </submittedName>
</protein>
<keyword evidence="2" id="KW-1185">Reference proteome</keyword>
<evidence type="ECO:0000313" key="2">
    <source>
        <dbReference type="Proteomes" id="UP001595792"/>
    </source>
</evidence>
<accession>A0ABV8NMH9</accession>